<comment type="caution">
    <text evidence="1">The sequence shown here is derived from an EMBL/GenBank/DDBJ whole genome shotgun (WGS) entry which is preliminary data.</text>
</comment>
<dbReference type="PANTHER" id="PTHR34352:SF1">
    <property type="entry name" value="PROTEIN YHFA"/>
    <property type="match status" value="1"/>
</dbReference>
<dbReference type="Gene3D" id="3.30.300.20">
    <property type="match status" value="1"/>
</dbReference>
<sequence length="130" mass="14763">MEFKSEENGMSIELEYGKLNISGNADNGFRPFQLLVASIASCSAMVFRKILTKQRISIDDLKVTAEVERNEEEANRVERMTLSFVVYGNQLNEKRLQKNLMLARKNCAMIRSVEGSIDIQETLLIVNTTN</sequence>
<dbReference type="SUPFAM" id="SSF82784">
    <property type="entry name" value="OsmC-like"/>
    <property type="match status" value="1"/>
</dbReference>
<gene>
    <name evidence="1" type="ORF">FHP05_06870</name>
</gene>
<dbReference type="PANTHER" id="PTHR34352">
    <property type="entry name" value="PROTEIN YHFA"/>
    <property type="match status" value="1"/>
</dbReference>
<dbReference type="InterPro" id="IPR015946">
    <property type="entry name" value="KH_dom-like_a/b"/>
</dbReference>
<accession>A0A5C8NXQ7</accession>
<protein>
    <submittedName>
        <fullName evidence="1">OsmC family protein</fullName>
    </submittedName>
</protein>
<dbReference type="InterPro" id="IPR036102">
    <property type="entry name" value="OsmC/Ohrsf"/>
</dbReference>
<dbReference type="Proteomes" id="UP000321574">
    <property type="component" value="Unassembled WGS sequence"/>
</dbReference>
<organism evidence="1 2">
    <name type="scientific">Cerasibacillus terrae</name>
    <dbReference type="NCBI Taxonomy" id="2498845"/>
    <lineage>
        <taxon>Bacteria</taxon>
        <taxon>Bacillati</taxon>
        <taxon>Bacillota</taxon>
        <taxon>Bacilli</taxon>
        <taxon>Bacillales</taxon>
        <taxon>Bacillaceae</taxon>
        <taxon>Cerasibacillus</taxon>
    </lineage>
</organism>
<dbReference type="EMBL" id="VDUW01000003">
    <property type="protein sequence ID" value="TXL65834.1"/>
    <property type="molecule type" value="Genomic_DNA"/>
</dbReference>
<reference evidence="1 2" key="1">
    <citation type="submission" date="2019-06" db="EMBL/GenBank/DDBJ databases">
        <title>Cerasibacillus sp. nov., isolated from maize field.</title>
        <authorList>
            <person name="Lin S.-Y."/>
            <person name="Tsai C.-F."/>
            <person name="Young C.-C."/>
        </authorList>
    </citation>
    <scope>NUCLEOTIDE SEQUENCE [LARGE SCALE GENOMIC DNA]</scope>
    <source>
        <strain evidence="1 2">CC-CFT480</strain>
    </source>
</reference>
<dbReference type="OrthoDB" id="13625at2"/>
<evidence type="ECO:0000313" key="2">
    <source>
        <dbReference type="Proteomes" id="UP000321574"/>
    </source>
</evidence>
<name>A0A5C8NXQ7_9BACI</name>
<dbReference type="Pfam" id="PF02566">
    <property type="entry name" value="OsmC"/>
    <property type="match status" value="1"/>
</dbReference>
<evidence type="ECO:0000313" key="1">
    <source>
        <dbReference type="EMBL" id="TXL65834.1"/>
    </source>
</evidence>
<dbReference type="InterPro" id="IPR003718">
    <property type="entry name" value="OsmC/Ohr_fam"/>
</dbReference>
<keyword evidence="2" id="KW-1185">Reference proteome</keyword>
<dbReference type="AlphaFoldDB" id="A0A5C8NXQ7"/>
<proteinExistence type="predicted"/>